<dbReference type="Proteomes" id="UP000085678">
    <property type="component" value="Unplaced"/>
</dbReference>
<dbReference type="KEGG" id="lak:106181096"/>
<feature type="region of interest" description="Disordered" evidence="1">
    <location>
        <begin position="258"/>
        <end position="278"/>
    </location>
</feature>
<feature type="compositionally biased region" description="Polar residues" evidence="1">
    <location>
        <begin position="309"/>
        <end position="334"/>
    </location>
</feature>
<feature type="region of interest" description="Disordered" evidence="1">
    <location>
        <begin position="351"/>
        <end position="386"/>
    </location>
</feature>
<sequence>MSQQQRISESPASQGSEEIETDTKCVLTVNQFSKHSLSCDSKRLSALVFGSFQPRHVPLLKLMVCCVNDTRNEVENVKFKAKESFLMEMLALEKKFEILTCEYSDSEDKESYDVSLLLDGFETGWMMQNDCPKKVIKYVKLLKNEAEYATYALSPKMADAPDVFVCKIHIKQKVSEDQEEDIKLLTSTEFDIHWKLPVAPHMDLNNLGSYSGGPTCLRSAPQRSSHPLPGREVQRHGGNHFQLRPNQQYYQQDPYLQNQPRIQSDNGSQQDDFQSQTAREMVVPGQYQQNQPSLQPNLRNQWLQQGNFQSQTLPGESTGPNISYHQQGESQHSRLPQEPVTDHHLEEQGGDHFQTRRKSGHDFPSLPPQQDPVAAEDQDQGVTDPQTIKTMGNQALNQAHGDNQLERLPTSVPHEIAGVLGQIPSNTDNKQFTLLYQVNHNYFSEKASVTHMKENDVTTSFHKHIPPRVKKRLNETLCQSDVWDQVKKMYGIPDETPCPHDVVASLLSHVEGSIASFISVLLKLKERHREGQKEIPQNLIDEVKDGLQSEMEYKKLRQNKIRFAEELYIDIGRILDYFNQDDMVRDEEITVLKNTAKENPRDACRKLFERLIASSPEKQPIKCLKDALRQCQYWHLGDELEVSKQDVEDELQKHEVGGDRPSCEEPLAIGI</sequence>
<evidence type="ECO:0000259" key="2">
    <source>
        <dbReference type="PROSITE" id="PS50209"/>
    </source>
</evidence>
<proteinExistence type="predicted"/>
<evidence type="ECO:0000313" key="3">
    <source>
        <dbReference type="Proteomes" id="UP000085678"/>
    </source>
</evidence>
<feature type="region of interest" description="Disordered" evidence="1">
    <location>
        <begin position="215"/>
        <end position="238"/>
    </location>
</feature>
<dbReference type="OrthoDB" id="195679at2759"/>
<dbReference type="InterPro" id="IPR011029">
    <property type="entry name" value="DEATH-like_dom_sf"/>
</dbReference>
<dbReference type="InParanoid" id="A0A1S3KF04"/>
<gene>
    <name evidence="4" type="primary">LOC106181096</name>
</gene>
<dbReference type="PROSITE" id="PS50209">
    <property type="entry name" value="CARD"/>
    <property type="match status" value="1"/>
</dbReference>
<dbReference type="RefSeq" id="XP_013420826.1">
    <property type="nucleotide sequence ID" value="XM_013565372.1"/>
</dbReference>
<evidence type="ECO:0000256" key="1">
    <source>
        <dbReference type="SAM" id="MobiDB-lite"/>
    </source>
</evidence>
<dbReference type="AlphaFoldDB" id="A0A1S3KF04"/>
<dbReference type="GO" id="GO:0042981">
    <property type="term" value="P:regulation of apoptotic process"/>
    <property type="evidence" value="ECO:0007669"/>
    <property type="project" value="InterPro"/>
</dbReference>
<name>A0A1S3KF04_LINAN</name>
<evidence type="ECO:0000313" key="4">
    <source>
        <dbReference type="RefSeq" id="XP_013420826.1"/>
    </source>
</evidence>
<organism evidence="3 4">
    <name type="scientific">Lingula anatina</name>
    <name type="common">Brachiopod</name>
    <name type="synonym">Lingula unguis</name>
    <dbReference type="NCBI Taxonomy" id="7574"/>
    <lineage>
        <taxon>Eukaryota</taxon>
        <taxon>Metazoa</taxon>
        <taxon>Spiralia</taxon>
        <taxon>Lophotrochozoa</taxon>
        <taxon>Brachiopoda</taxon>
        <taxon>Linguliformea</taxon>
        <taxon>Lingulata</taxon>
        <taxon>Lingulida</taxon>
        <taxon>Linguloidea</taxon>
        <taxon>Lingulidae</taxon>
        <taxon>Lingula</taxon>
    </lineage>
</organism>
<reference evidence="4" key="1">
    <citation type="submission" date="2025-08" db="UniProtKB">
        <authorList>
            <consortium name="RefSeq"/>
        </authorList>
    </citation>
    <scope>IDENTIFICATION</scope>
    <source>
        <tissue evidence="4">Gonads</tissue>
    </source>
</reference>
<feature type="region of interest" description="Disordered" evidence="1">
    <location>
        <begin position="309"/>
        <end position="338"/>
    </location>
</feature>
<dbReference type="Gene3D" id="1.10.533.10">
    <property type="entry name" value="Death Domain, Fas"/>
    <property type="match status" value="1"/>
</dbReference>
<feature type="domain" description="CARD" evidence="2">
    <location>
        <begin position="548"/>
        <end position="612"/>
    </location>
</feature>
<protein>
    <submittedName>
        <fullName evidence="4">Uncharacterized protein LOC106181096</fullName>
    </submittedName>
</protein>
<dbReference type="InterPro" id="IPR001315">
    <property type="entry name" value="CARD"/>
</dbReference>
<dbReference type="GeneID" id="106181096"/>
<keyword evidence="3" id="KW-1185">Reference proteome</keyword>
<accession>A0A1S3KF04</accession>